<comment type="caution">
    <text evidence="2">The sequence shown here is derived from an EMBL/GenBank/DDBJ whole genome shotgun (WGS) entry which is preliminary data.</text>
</comment>
<gene>
    <name evidence="2" type="ORF">RUM44_004206</name>
</gene>
<feature type="compositionally biased region" description="Basic and acidic residues" evidence="1">
    <location>
        <begin position="105"/>
        <end position="123"/>
    </location>
</feature>
<keyword evidence="3" id="KW-1185">Reference proteome</keyword>
<accession>A0ABR1B268</accession>
<dbReference type="EMBL" id="JAWJWF010000004">
    <property type="protein sequence ID" value="KAK6633599.1"/>
    <property type="molecule type" value="Genomic_DNA"/>
</dbReference>
<protein>
    <submittedName>
        <fullName evidence="2">Uncharacterized protein</fullName>
    </submittedName>
</protein>
<reference evidence="2 3" key="1">
    <citation type="submission" date="2023-09" db="EMBL/GenBank/DDBJ databases">
        <title>Genomes of two closely related lineages of the louse Polyplax serrata with different host specificities.</title>
        <authorList>
            <person name="Martinu J."/>
            <person name="Tarabai H."/>
            <person name="Stefka J."/>
            <person name="Hypsa V."/>
        </authorList>
    </citation>
    <scope>NUCLEOTIDE SEQUENCE [LARGE SCALE GENOMIC DNA]</scope>
    <source>
        <strain evidence="2">98ZLc_SE</strain>
    </source>
</reference>
<evidence type="ECO:0000256" key="1">
    <source>
        <dbReference type="SAM" id="MobiDB-lite"/>
    </source>
</evidence>
<evidence type="ECO:0000313" key="2">
    <source>
        <dbReference type="EMBL" id="KAK6633599.1"/>
    </source>
</evidence>
<organism evidence="2 3">
    <name type="scientific">Polyplax serrata</name>
    <name type="common">Common mouse louse</name>
    <dbReference type="NCBI Taxonomy" id="468196"/>
    <lineage>
        <taxon>Eukaryota</taxon>
        <taxon>Metazoa</taxon>
        <taxon>Ecdysozoa</taxon>
        <taxon>Arthropoda</taxon>
        <taxon>Hexapoda</taxon>
        <taxon>Insecta</taxon>
        <taxon>Pterygota</taxon>
        <taxon>Neoptera</taxon>
        <taxon>Paraneoptera</taxon>
        <taxon>Psocodea</taxon>
        <taxon>Troctomorpha</taxon>
        <taxon>Phthiraptera</taxon>
        <taxon>Anoplura</taxon>
        <taxon>Polyplacidae</taxon>
        <taxon>Polyplax</taxon>
    </lineage>
</organism>
<dbReference type="Proteomes" id="UP001359485">
    <property type="component" value="Unassembled WGS sequence"/>
</dbReference>
<name>A0ABR1B268_POLSC</name>
<evidence type="ECO:0000313" key="3">
    <source>
        <dbReference type="Proteomes" id="UP001359485"/>
    </source>
</evidence>
<sequence length="181" mass="20190">MSKKTSRLESESNDRLCVKTMEEDEDEGKKTMMKESRENGELTGNEDEKTRESDSETEKVAETEERKSNSKEKRFDRCKLNVLNFRLEDKSVGRGESPSPDEKDDGSSEHSESSKLADEKEASLRIPLSEPPLGSGPGRGAFFGASAARNPHFPPPVFMWCPTIGLPPWCPALFPTGFVFT</sequence>
<feature type="region of interest" description="Disordered" evidence="1">
    <location>
        <begin position="1"/>
        <end position="73"/>
    </location>
</feature>
<proteinExistence type="predicted"/>
<feature type="region of interest" description="Disordered" evidence="1">
    <location>
        <begin position="89"/>
        <end position="141"/>
    </location>
</feature>